<dbReference type="GO" id="GO:0016757">
    <property type="term" value="F:glycosyltransferase activity"/>
    <property type="evidence" value="ECO:0007669"/>
    <property type="project" value="UniProtKB-KW"/>
</dbReference>
<dbReference type="InterPro" id="IPR005940">
    <property type="entry name" value="Anthranilate_Pribosyl_Tfrase"/>
</dbReference>
<keyword evidence="3" id="KW-0822">Tryptophan biosynthesis</keyword>
<dbReference type="PANTHER" id="PTHR43285:SF2">
    <property type="entry name" value="ANTHRANILATE PHOSPHORIBOSYLTRANSFERASE"/>
    <property type="match status" value="1"/>
</dbReference>
<comment type="caution">
    <text evidence="7">The sequence shown here is derived from an EMBL/GenBank/DDBJ whole genome shotgun (WGS) entry which is preliminary data.</text>
</comment>
<dbReference type="Gene3D" id="3.40.1030.10">
    <property type="entry name" value="Nucleoside phosphorylase/phosphoribosyltransferase catalytic domain"/>
    <property type="match status" value="1"/>
</dbReference>
<evidence type="ECO:0000313" key="7">
    <source>
        <dbReference type="EMBL" id="MFC0523935.1"/>
    </source>
</evidence>
<dbReference type="Pfam" id="PF02885">
    <property type="entry name" value="Glycos_trans_3N"/>
    <property type="match status" value="1"/>
</dbReference>
<keyword evidence="8" id="KW-1185">Reference proteome</keyword>
<sequence>MKQWLKEVARGKRGSKDLSYDETREAAASILSGEATDAQTAGYFIAQRMKTESADEMLALVHELQQSSMPIDIKESVRSTMLDVAGPYNGRKSFLATIPVSLLLAERGIPVHMHSSDSLPPKYGTTIKEVVAALGIPVDQTDQQIASSIEQLQVGFSWTERFCPPLHRLRELREQLHVRTMLNTAEKLLNLGNASSLMMGAYHRTAINKITPLFSGLSYDKVYIVQGVEGSEDLPVHRNSFVFKLTEDKVEDWVVKPKDYGLLCEAFDKDRKLSVEEQCDIIEALLQGHQEEPYTYYYNQVLWNAGLRYYLFNHAESMEEGIAIAKEQLAEKRGYEQLKKWIRHSGTDEI</sequence>
<keyword evidence="1 7" id="KW-0328">Glycosyltransferase</keyword>
<evidence type="ECO:0000256" key="4">
    <source>
        <dbReference type="ARBA" id="ARBA00023141"/>
    </source>
</evidence>
<dbReference type="SUPFAM" id="SSF52418">
    <property type="entry name" value="Nucleoside phosphorylase/phosphoribosyltransferase catalytic domain"/>
    <property type="match status" value="1"/>
</dbReference>
<dbReference type="PANTHER" id="PTHR43285">
    <property type="entry name" value="ANTHRANILATE PHOSPHORIBOSYLTRANSFERASE"/>
    <property type="match status" value="1"/>
</dbReference>
<keyword evidence="3" id="KW-0028">Amino-acid biosynthesis</keyword>
<name>A0ABV6LNG3_9BACI</name>
<evidence type="ECO:0000259" key="5">
    <source>
        <dbReference type="Pfam" id="PF00591"/>
    </source>
</evidence>
<gene>
    <name evidence="7" type="ORF">ACFFGV_10230</name>
</gene>
<dbReference type="Gene3D" id="1.20.970.10">
    <property type="entry name" value="Transferase, Pyrimidine Nucleoside Phosphorylase, Chain C"/>
    <property type="match status" value="1"/>
</dbReference>
<evidence type="ECO:0000256" key="1">
    <source>
        <dbReference type="ARBA" id="ARBA00022676"/>
    </source>
</evidence>
<evidence type="ECO:0000256" key="2">
    <source>
        <dbReference type="ARBA" id="ARBA00022679"/>
    </source>
</evidence>
<organism evidence="7 8">
    <name type="scientific">Pontibacillus salicampi</name>
    <dbReference type="NCBI Taxonomy" id="1449801"/>
    <lineage>
        <taxon>Bacteria</taxon>
        <taxon>Bacillati</taxon>
        <taxon>Bacillota</taxon>
        <taxon>Bacilli</taxon>
        <taxon>Bacillales</taxon>
        <taxon>Bacillaceae</taxon>
        <taxon>Pontibacillus</taxon>
    </lineage>
</organism>
<evidence type="ECO:0000259" key="6">
    <source>
        <dbReference type="Pfam" id="PF02885"/>
    </source>
</evidence>
<keyword evidence="4" id="KW-0057">Aromatic amino acid biosynthesis</keyword>
<dbReference type="RefSeq" id="WP_377347373.1">
    <property type="nucleotide sequence ID" value="NZ_JBHLTP010000008.1"/>
</dbReference>
<dbReference type="InterPro" id="IPR000312">
    <property type="entry name" value="Glycosyl_Trfase_fam3"/>
</dbReference>
<proteinExistence type="predicted"/>
<dbReference type="Pfam" id="PF00591">
    <property type="entry name" value="Glycos_transf_3"/>
    <property type="match status" value="1"/>
</dbReference>
<dbReference type="Proteomes" id="UP001589836">
    <property type="component" value="Unassembled WGS sequence"/>
</dbReference>
<dbReference type="InterPro" id="IPR017459">
    <property type="entry name" value="Glycosyl_Trfase_fam3_N_dom"/>
</dbReference>
<dbReference type="InterPro" id="IPR036320">
    <property type="entry name" value="Glycosyl_Trfase_fam3_N_dom_sf"/>
</dbReference>
<dbReference type="InterPro" id="IPR035902">
    <property type="entry name" value="Nuc_phospho_transferase"/>
</dbReference>
<evidence type="ECO:0000256" key="3">
    <source>
        <dbReference type="ARBA" id="ARBA00022822"/>
    </source>
</evidence>
<protein>
    <submittedName>
        <fullName evidence="7">Anthranilate phosphoribosyltransferase</fullName>
    </submittedName>
</protein>
<dbReference type="EMBL" id="JBHLTP010000008">
    <property type="protein sequence ID" value="MFC0523935.1"/>
    <property type="molecule type" value="Genomic_DNA"/>
</dbReference>
<feature type="domain" description="Glycosyl transferase family 3" evidence="5">
    <location>
        <begin position="91"/>
        <end position="330"/>
    </location>
</feature>
<feature type="domain" description="Glycosyl transferase family 3 N-terminal" evidence="6">
    <location>
        <begin position="4"/>
        <end position="67"/>
    </location>
</feature>
<accession>A0ABV6LNG3</accession>
<keyword evidence="2" id="KW-0808">Transferase</keyword>
<reference evidence="7 8" key="1">
    <citation type="submission" date="2024-09" db="EMBL/GenBank/DDBJ databases">
        <authorList>
            <person name="Sun Q."/>
            <person name="Mori K."/>
        </authorList>
    </citation>
    <scope>NUCLEOTIDE SEQUENCE [LARGE SCALE GENOMIC DNA]</scope>
    <source>
        <strain evidence="7 8">NCAIM B.02529</strain>
    </source>
</reference>
<evidence type="ECO:0000313" key="8">
    <source>
        <dbReference type="Proteomes" id="UP001589836"/>
    </source>
</evidence>
<dbReference type="SUPFAM" id="SSF47648">
    <property type="entry name" value="Nucleoside phosphorylase/phosphoribosyltransferase N-terminal domain"/>
    <property type="match status" value="1"/>
</dbReference>